<dbReference type="EMBL" id="JACSQC010000010">
    <property type="protein sequence ID" value="MBD8045358.1"/>
    <property type="molecule type" value="Genomic_DNA"/>
</dbReference>
<dbReference type="RefSeq" id="WP_191749190.1">
    <property type="nucleotide sequence ID" value="NZ_JACSQC010000010.1"/>
</dbReference>
<dbReference type="Gene3D" id="3.40.50.300">
    <property type="entry name" value="P-loop containing nucleotide triphosphate hydrolases"/>
    <property type="match status" value="1"/>
</dbReference>
<evidence type="ECO:0000256" key="1">
    <source>
        <dbReference type="SAM" id="MobiDB-lite"/>
    </source>
</evidence>
<dbReference type="SUPFAM" id="SSF52540">
    <property type="entry name" value="P-loop containing nucleoside triphosphate hydrolases"/>
    <property type="match status" value="1"/>
</dbReference>
<name>A0ABR8YM78_9MICC</name>
<gene>
    <name evidence="2" type="ORF">H9638_16240</name>
</gene>
<organism evidence="2 3">
    <name type="scientific">Arthrobacter pullicola</name>
    <dbReference type="NCBI Taxonomy" id="2762224"/>
    <lineage>
        <taxon>Bacteria</taxon>
        <taxon>Bacillati</taxon>
        <taxon>Actinomycetota</taxon>
        <taxon>Actinomycetes</taxon>
        <taxon>Micrococcales</taxon>
        <taxon>Micrococcaceae</taxon>
        <taxon>Arthrobacter</taxon>
    </lineage>
</organism>
<evidence type="ECO:0000313" key="2">
    <source>
        <dbReference type="EMBL" id="MBD8045358.1"/>
    </source>
</evidence>
<evidence type="ECO:0000313" key="3">
    <source>
        <dbReference type="Proteomes" id="UP000652763"/>
    </source>
</evidence>
<evidence type="ECO:0008006" key="4">
    <source>
        <dbReference type="Google" id="ProtNLM"/>
    </source>
</evidence>
<comment type="caution">
    <text evidence="2">The sequence shown here is derived from an EMBL/GenBank/DDBJ whole genome shotgun (WGS) entry which is preliminary data.</text>
</comment>
<dbReference type="InterPro" id="IPR027417">
    <property type="entry name" value="P-loop_NTPase"/>
</dbReference>
<dbReference type="Proteomes" id="UP000652763">
    <property type="component" value="Unassembled WGS sequence"/>
</dbReference>
<reference evidence="2 3" key="1">
    <citation type="submission" date="2020-08" db="EMBL/GenBank/DDBJ databases">
        <title>A Genomic Blueprint of the Chicken Gut Microbiome.</title>
        <authorList>
            <person name="Gilroy R."/>
            <person name="Ravi A."/>
            <person name="Getino M."/>
            <person name="Pursley I."/>
            <person name="Horton D.L."/>
            <person name="Alikhan N.-F."/>
            <person name="Baker D."/>
            <person name="Gharbi K."/>
            <person name="Hall N."/>
            <person name="Watson M."/>
            <person name="Adriaenssens E.M."/>
            <person name="Foster-Nyarko E."/>
            <person name="Jarju S."/>
            <person name="Secka A."/>
            <person name="Antonio M."/>
            <person name="Oren A."/>
            <person name="Chaudhuri R."/>
            <person name="La Ragione R.M."/>
            <person name="Hildebrand F."/>
            <person name="Pallen M.J."/>
        </authorList>
    </citation>
    <scope>NUCLEOTIDE SEQUENCE [LARGE SCALE GENOMIC DNA]</scope>
    <source>
        <strain evidence="2 3">Sa2BUA2</strain>
    </source>
</reference>
<keyword evidence="3" id="KW-1185">Reference proteome</keyword>
<feature type="region of interest" description="Disordered" evidence="1">
    <location>
        <begin position="814"/>
        <end position="838"/>
    </location>
</feature>
<protein>
    <recommendedName>
        <fullName evidence="4">NACHT domain-containing protein</fullName>
    </recommendedName>
</protein>
<proteinExistence type="predicted"/>
<feature type="compositionally biased region" description="Low complexity" evidence="1">
    <location>
        <begin position="814"/>
        <end position="828"/>
    </location>
</feature>
<sequence length="964" mass="108373">MEYDLVRMGSTEFEDMAVALCNANFGPGGQTFGAGKDGGREWTYHGELPLPIIEVADTDWDDAQGSHWTGYTVVQAKHKSRLEGGAEDVNWLLTTMQKEVNAWLSEDKDRKPKPRNLLFITNVRLSAVQEKGGIDRVTAAMKSHAKKLGLRGWAIWHAAHISRLLDNHPGVRQTYLGLVLTGDLLSAMLEIHTSERAEPIKTLTSFVVKELLAQSTVRLTKAGDGPNKELLYDIGIDLPSRELDAGTGATDDSDPVFFARNMIDFGDSPRHISNSRFSTVLVGGPGQGKSTVGLLLCQAYRAAILAEQAESLPYEHKTVLRQTIDHLAKIGISLPKLRRWPVYIRLSEYSERIMGNEDYSLLGYITDEINRRSPATNVQKNHVYAWLKKFPWMLVLDGLDEVADTVTRETLFSKISEFILDASEQNSDISILATTRRQGYENDLRTLEPREFELVELNTDQALGYALQLVSSRHPSDSTFAHDIHTRLKEASRDEMTAKLMGTPLQVSIMASLLEDRIRLPRTRHALFADFYSTIFMRESNKLGNVGKQVNQHRSSIDALHDAAGILLHTDAEKSGQADAHLKRSELQTLAKNHLHETMTYDLPDAERTSKELIKLATDRFILLVEPSAGEWGFELRSFQEYMASRFLVSGDPQEVLTRLEVLAKSAHWRNTWLFAAGQVFDNYSHLRSKLIDLVLDLDEASIQQSWVKSGSDLAADLLEDNFASETPGFRRKLILRVSEYVDNPSFPYKLIPILHEASLKDKVVYQKIRGTFENALLAGGPRHHYASKILTFWSRHHQGGISAYARTRVTLTPSRSADDAPPSYSSSHNEVSPRRSPRLNFSKEATNRFTNIVSPHLRLDGLSESEVNVLSRALDETSARFIKLDNGSLGYTFVKFWTRNYVNPLAPILASERLFEVVLEACLKLPEGEEIAYGWFLSQVSQGIGQEFVDDRLREVVTLPSRS</sequence>
<accession>A0ABR8YM78</accession>